<organism evidence="2 3">
    <name type="scientific">Yersinia pestis bv. Antiqua (strain Antiqua)</name>
    <dbReference type="NCBI Taxonomy" id="360102"/>
    <lineage>
        <taxon>Bacteria</taxon>
        <taxon>Pseudomonadati</taxon>
        <taxon>Pseudomonadota</taxon>
        <taxon>Gammaproteobacteria</taxon>
        <taxon>Enterobacterales</taxon>
        <taxon>Yersiniaceae</taxon>
        <taxon>Yersinia</taxon>
    </lineage>
</organism>
<name>A0A0E1NUF6_YERPA</name>
<evidence type="ECO:0000313" key="2">
    <source>
        <dbReference type="EMBL" id="ABG12366.1"/>
    </source>
</evidence>
<evidence type="ECO:0000256" key="1">
    <source>
        <dbReference type="SAM" id="MobiDB-lite"/>
    </source>
</evidence>
<dbReference type="PATRIC" id="fig|360102.15.peg.3406"/>
<evidence type="ECO:0000313" key="3">
    <source>
        <dbReference type="Proteomes" id="UP000001971"/>
    </source>
</evidence>
<protein>
    <submittedName>
        <fullName evidence="2">Uncharacterized protein</fullName>
    </submittedName>
</protein>
<dbReference type="GeneID" id="57973765"/>
<accession>A0A0E1NUF6</accession>
<gene>
    <name evidence="2" type="ordered locus">YPA_0398</name>
</gene>
<feature type="region of interest" description="Disordered" evidence="1">
    <location>
        <begin position="96"/>
        <end position="121"/>
    </location>
</feature>
<proteinExistence type="predicted"/>
<dbReference type="HOGENOM" id="CLU_2037192_0_0_6"/>
<dbReference type="RefSeq" id="WP_002209919.1">
    <property type="nucleotide sequence ID" value="NC_008150.1"/>
</dbReference>
<dbReference type="AlphaFoldDB" id="A0A0E1NUF6"/>
<dbReference type="EMBL" id="CP000308">
    <property type="protein sequence ID" value="ABG12366.1"/>
    <property type="molecule type" value="Genomic_DNA"/>
</dbReference>
<dbReference type="KEGG" id="ypa:YPA_0398"/>
<dbReference type="Proteomes" id="UP000001971">
    <property type="component" value="Chromosome"/>
</dbReference>
<feature type="compositionally biased region" description="Basic and acidic residues" evidence="1">
    <location>
        <begin position="102"/>
        <end position="121"/>
    </location>
</feature>
<reference evidence="2 3" key="1">
    <citation type="journal article" date="2006" name="J. Bacteriol.">
        <title>Complete genome sequence of Yersinia pestis strains Antiqua and Nepal516: evidence of gene reduction in an emerging pathogen.</title>
        <authorList>
            <person name="Chain P.S."/>
            <person name="Hu P."/>
            <person name="Malfatti S.A."/>
            <person name="Radnedge L."/>
            <person name="Larimer F."/>
            <person name="Vergez L.M."/>
            <person name="Worsham P."/>
            <person name="Chu M.C."/>
            <person name="Andersen G.L."/>
        </authorList>
    </citation>
    <scope>NUCLEOTIDE SEQUENCE [LARGE SCALE GENOMIC DNA]</scope>
    <source>
        <strain evidence="2 3">Antiqua</strain>
    </source>
</reference>
<sequence length="121" mass="13791">MINPAEKLKAKQQEFISIRELIQRISRLHPTMSQAQIANWLLIELTDARPVSPPLLIQDALGVTRSPGFDDPQFCYFDLLSAAMANPKMDGAPCDGWIPESYKPDEFNHRPDEEDDHELPF</sequence>